<name>A0A6A7AJ98_9PLEO</name>
<protein>
    <submittedName>
        <fullName evidence="1">Uncharacterized protein</fullName>
    </submittedName>
</protein>
<dbReference type="EMBL" id="MU006216">
    <property type="protein sequence ID" value="KAF2832767.1"/>
    <property type="molecule type" value="Genomic_DNA"/>
</dbReference>
<organism evidence="1 2">
    <name type="scientific">Ophiobolus disseminans</name>
    <dbReference type="NCBI Taxonomy" id="1469910"/>
    <lineage>
        <taxon>Eukaryota</taxon>
        <taxon>Fungi</taxon>
        <taxon>Dikarya</taxon>
        <taxon>Ascomycota</taxon>
        <taxon>Pezizomycotina</taxon>
        <taxon>Dothideomycetes</taxon>
        <taxon>Pleosporomycetidae</taxon>
        <taxon>Pleosporales</taxon>
        <taxon>Pleosporineae</taxon>
        <taxon>Phaeosphaeriaceae</taxon>
        <taxon>Ophiobolus</taxon>
    </lineage>
</organism>
<proteinExistence type="predicted"/>
<keyword evidence="2" id="KW-1185">Reference proteome</keyword>
<sequence>MLLNLSAELRITIYGFLVPDIPLQDPRQYLGLFYACKQTRAELKPNVFQSMQTTLDRITKDSWIGWDDVVTFRTTHNLHEMDNLVADCGMDFRYYNSYSGEKPRTNHPLRQLFCLHLKSLTINFIRHPTTSKSGPQTMRWFWLVVGFLMACKAGRISGLQRFRLDWSEALSDEDCRVEGGLETFCAQKTNRYKDWYRNMETNDKGQSVGISFERRRDGCVR</sequence>
<reference evidence="1" key="1">
    <citation type="journal article" date="2020" name="Stud. Mycol.">
        <title>101 Dothideomycetes genomes: a test case for predicting lifestyles and emergence of pathogens.</title>
        <authorList>
            <person name="Haridas S."/>
            <person name="Albert R."/>
            <person name="Binder M."/>
            <person name="Bloem J."/>
            <person name="Labutti K."/>
            <person name="Salamov A."/>
            <person name="Andreopoulos B."/>
            <person name="Baker S."/>
            <person name="Barry K."/>
            <person name="Bills G."/>
            <person name="Bluhm B."/>
            <person name="Cannon C."/>
            <person name="Castanera R."/>
            <person name="Culley D."/>
            <person name="Daum C."/>
            <person name="Ezra D."/>
            <person name="Gonzalez J."/>
            <person name="Henrissat B."/>
            <person name="Kuo A."/>
            <person name="Liang C."/>
            <person name="Lipzen A."/>
            <person name="Lutzoni F."/>
            <person name="Magnuson J."/>
            <person name="Mondo S."/>
            <person name="Nolan M."/>
            <person name="Ohm R."/>
            <person name="Pangilinan J."/>
            <person name="Park H.-J."/>
            <person name="Ramirez L."/>
            <person name="Alfaro M."/>
            <person name="Sun H."/>
            <person name="Tritt A."/>
            <person name="Yoshinaga Y."/>
            <person name="Zwiers L.-H."/>
            <person name="Turgeon B."/>
            <person name="Goodwin S."/>
            <person name="Spatafora J."/>
            <person name="Crous P."/>
            <person name="Grigoriev I."/>
        </authorList>
    </citation>
    <scope>NUCLEOTIDE SEQUENCE</scope>
    <source>
        <strain evidence="1">CBS 113818</strain>
    </source>
</reference>
<dbReference type="OrthoDB" id="3801372at2759"/>
<gene>
    <name evidence="1" type="ORF">CC86DRAFT_65</name>
</gene>
<accession>A0A6A7AJ98</accession>
<dbReference type="Proteomes" id="UP000799424">
    <property type="component" value="Unassembled WGS sequence"/>
</dbReference>
<evidence type="ECO:0000313" key="1">
    <source>
        <dbReference type="EMBL" id="KAF2832767.1"/>
    </source>
</evidence>
<evidence type="ECO:0000313" key="2">
    <source>
        <dbReference type="Proteomes" id="UP000799424"/>
    </source>
</evidence>
<dbReference type="AlphaFoldDB" id="A0A6A7AJ98"/>